<dbReference type="AlphaFoldDB" id="A0A0A8Z6W7"/>
<organism evidence="2">
    <name type="scientific">Arundo donax</name>
    <name type="common">Giant reed</name>
    <name type="synonym">Donax arundinaceus</name>
    <dbReference type="NCBI Taxonomy" id="35708"/>
    <lineage>
        <taxon>Eukaryota</taxon>
        <taxon>Viridiplantae</taxon>
        <taxon>Streptophyta</taxon>
        <taxon>Embryophyta</taxon>
        <taxon>Tracheophyta</taxon>
        <taxon>Spermatophyta</taxon>
        <taxon>Magnoliopsida</taxon>
        <taxon>Liliopsida</taxon>
        <taxon>Poales</taxon>
        <taxon>Poaceae</taxon>
        <taxon>PACMAD clade</taxon>
        <taxon>Arundinoideae</taxon>
        <taxon>Arundineae</taxon>
        <taxon>Arundo</taxon>
    </lineage>
</organism>
<name>A0A0A8Z6W7_ARUDO</name>
<reference evidence="2" key="1">
    <citation type="submission" date="2014-09" db="EMBL/GenBank/DDBJ databases">
        <authorList>
            <person name="Magalhaes I.L.F."/>
            <person name="Oliveira U."/>
            <person name="Santos F.R."/>
            <person name="Vidigal T.H.D.A."/>
            <person name="Brescovit A.D."/>
            <person name="Santos A.J."/>
        </authorList>
    </citation>
    <scope>NUCLEOTIDE SEQUENCE</scope>
    <source>
        <tissue evidence="2">Shoot tissue taken approximately 20 cm above the soil surface</tissue>
    </source>
</reference>
<protein>
    <submittedName>
        <fullName evidence="2">Uncharacterized protein</fullName>
    </submittedName>
</protein>
<evidence type="ECO:0000313" key="2">
    <source>
        <dbReference type="EMBL" id="JAD34546.1"/>
    </source>
</evidence>
<accession>A0A0A8Z6W7</accession>
<evidence type="ECO:0000256" key="1">
    <source>
        <dbReference type="SAM" id="MobiDB-lite"/>
    </source>
</evidence>
<dbReference type="EMBL" id="GBRH01263349">
    <property type="protein sequence ID" value="JAD34546.1"/>
    <property type="molecule type" value="Transcribed_RNA"/>
</dbReference>
<reference evidence="2" key="2">
    <citation type="journal article" date="2015" name="Data Brief">
        <title>Shoot transcriptome of the giant reed, Arundo donax.</title>
        <authorList>
            <person name="Barrero R.A."/>
            <person name="Guerrero F.D."/>
            <person name="Moolhuijzen P."/>
            <person name="Goolsby J.A."/>
            <person name="Tidwell J."/>
            <person name="Bellgard S.E."/>
            <person name="Bellgard M.I."/>
        </authorList>
    </citation>
    <scope>NUCLEOTIDE SEQUENCE</scope>
    <source>
        <tissue evidence="2">Shoot tissue taken approximately 20 cm above the soil surface</tissue>
    </source>
</reference>
<sequence>MARDVQPQAEKWQLESAASWEEMGSAGQRGDRRGSSPPSSMAAYRGG</sequence>
<proteinExistence type="predicted"/>
<feature type="region of interest" description="Disordered" evidence="1">
    <location>
        <begin position="1"/>
        <end position="47"/>
    </location>
</feature>